<dbReference type="Proteomes" id="UP000189800">
    <property type="component" value="Unassembled WGS sequence"/>
</dbReference>
<comment type="caution">
    <text evidence="2">The sequence shown here is derived from an EMBL/GenBank/DDBJ whole genome shotgun (WGS) entry which is preliminary data.</text>
</comment>
<dbReference type="EMBL" id="MUYU01000031">
    <property type="protein sequence ID" value="OOS21312.1"/>
    <property type="molecule type" value="Genomic_DNA"/>
</dbReference>
<keyword evidence="1" id="KW-0732">Signal</keyword>
<dbReference type="PROSITE" id="PS51257">
    <property type="entry name" value="PROKAR_LIPOPROTEIN"/>
    <property type="match status" value="1"/>
</dbReference>
<dbReference type="InterPro" id="IPR007487">
    <property type="entry name" value="ABC_transpt-TYRBP-like"/>
</dbReference>
<dbReference type="PANTHER" id="PTHR35271:SF1">
    <property type="entry name" value="ABC TRANSPORTER, SUBSTRATE-BINDING LIPOPROTEIN"/>
    <property type="match status" value="1"/>
</dbReference>
<sequence>MTLARNKFALVMPAMLLGVATMVGCNQSAQDKPAAEQPAPSTESADKVAEKAAKTVAITAIVEHPSLDDIRLGVIDGLASLGYKDGQNLTVNFQSAQGSMATAGQIAKQFVADNPDAIVAITTPTAQSLAAATTTIPLIYTAVSDPVAAKLIDSNNKGLQENITGLSSQLPLEPQVELFTKIKPDAKRIGFVYSPGEANSVAVKEELAKLLPKYGMTLVEVPANRSSDVADATRSLAGKVDLFYTSLDNGVASAMEAMVQVANELKVPVITSDEFSVRRGATAALGVNDYDFGLTTAKMVADVLDGKKPSEITPQVMNTLTLFISPKHAAEQGVTVDLTTLGESINVDTTAPRQQK</sequence>
<dbReference type="SUPFAM" id="SSF53822">
    <property type="entry name" value="Periplasmic binding protein-like I"/>
    <property type="match status" value="1"/>
</dbReference>
<protein>
    <submittedName>
        <fullName evidence="2">ABC transporter substrate-binding protein</fullName>
    </submittedName>
</protein>
<evidence type="ECO:0000256" key="1">
    <source>
        <dbReference type="SAM" id="SignalP"/>
    </source>
</evidence>
<accession>A0A1T0CG32</accession>
<name>A0A1T0CG32_9GAMM</name>
<dbReference type="RefSeq" id="WP_078254950.1">
    <property type="nucleotide sequence ID" value="NZ_MUYU01000031.1"/>
</dbReference>
<dbReference type="InterPro" id="IPR028082">
    <property type="entry name" value="Peripla_BP_I"/>
</dbReference>
<evidence type="ECO:0000313" key="2">
    <source>
        <dbReference type="EMBL" id="OOS21312.1"/>
    </source>
</evidence>
<reference evidence="2 3" key="1">
    <citation type="submission" date="2017-02" db="EMBL/GenBank/DDBJ databases">
        <title>Draft genome sequence of Moraxella pluranimalium CCUG 54913T type strain.</title>
        <authorList>
            <person name="Salva-Serra F."/>
            <person name="Engstrom-Jakobsson H."/>
            <person name="Thorell K."/>
            <person name="Jaen-Luchoro D."/>
            <person name="Gonzales-Siles L."/>
            <person name="Karlsson R."/>
            <person name="Yazdan S."/>
            <person name="Boulund F."/>
            <person name="Johnning A."/>
            <person name="Engstrand L."/>
            <person name="Kristiansson E."/>
            <person name="Moore E."/>
        </authorList>
    </citation>
    <scope>NUCLEOTIDE SEQUENCE [LARGE SCALE GENOMIC DNA]</scope>
    <source>
        <strain evidence="2 3">CCUG 54913</strain>
    </source>
</reference>
<feature type="signal peptide" evidence="1">
    <location>
        <begin position="1"/>
        <end position="25"/>
    </location>
</feature>
<evidence type="ECO:0000313" key="3">
    <source>
        <dbReference type="Proteomes" id="UP000189800"/>
    </source>
</evidence>
<dbReference type="Pfam" id="PF04392">
    <property type="entry name" value="ABC_sub_bind"/>
    <property type="match status" value="1"/>
</dbReference>
<organism evidence="2 3">
    <name type="scientific">Moraxella pluranimalium</name>
    <dbReference type="NCBI Taxonomy" id="470453"/>
    <lineage>
        <taxon>Bacteria</taxon>
        <taxon>Pseudomonadati</taxon>
        <taxon>Pseudomonadota</taxon>
        <taxon>Gammaproteobacteria</taxon>
        <taxon>Moraxellales</taxon>
        <taxon>Moraxellaceae</taxon>
        <taxon>Moraxella</taxon>
    </lineage>
</organism>
<dbReference type="STRING" id="470453.B0680_10010"/>
<dbReference type="AlphaFoldDB" id="A0A1T0CG32"/>
<dbReference type="PANTHER" id="PTHR35271">
    <property type="entry name" value="ABC TRANSPORTER, SUBSTRATE-BINDING LIPOPROTEIN-RELATED"/>
    <property type="match status" value="1"/>
</dbReference>
<feature type="chain" id="PRO_5012413679" evidence="1">
    <location>
        <begin position="26"/>
        <end position="356"/>
    </location>
</feature>
<proteinExistence type="predicted"/>
<dbReference type="OrthoDB" id="9776955at2"/>
<gene>
    <name evidence="2" type="ORF">B0680_10010</name>
</gene>
<dbReference type="CDD" id="cd06325">
    <property type="entry name" value="PBP1_ABC_unchar_transporter"/>
    <property type="match status" value="1"/>
</dbReference>
<dbReference type="Gene3D" id="3.40.50.2300">
    <property type="match status" value="2"/>
</dbReference>
<keyword evidence="3" id="KW-1185">Reference proteome</keyword>